<evidence type="ECO:0000313" key="3">
    <source>
        <dbReference type="Proteomes" id="UP000229681"/>
    </source>
</evidence>
<protein>
    <recommendedName>
        <fullName evidence="1">GAF domain-containing protein</fullName>
    </recommendedName>
</protein>
<dbReference type="AlphaFoldDB" id="A0A2M8P9R6"/>
<dbReference type="Gene3D" id="3.30.450.40">
    <property type="match status" value="2"/>
</dbReference>
<dbReference type="EMBL" id="PGTM01000492">
    <property type="protein sequence ID" value="PJF34301.1"/>
    <property type="molecule type" value="Genomic_DNA"/>
</dbReference>
<dbReference type="InterPro" id="IPR029016">
    <property type="entry name" value="GAF-like_dom_sf"/>
</dbReference>
<evidence type="ECO:0000259" key="1">
    <source>
        <dbReference type="Pfam" id="PF13185"/>
    </source>
</evidence>
<accession>A0A2M8P9R6</accession>
<gene>
    <name evidence="2" type="ORF">CUN49_16360</name>
</gene>
<evidence type="ECO:0000313" key="2">
    <source>
        <dbReference type="EMBL" id="PJF34301.1"/>
    </source>
</evidence>
<sequence length="175" mass="19360">CGGWLVRYRQPLLVPDLRLRPDVRPKIPSYGLQSFVGVPLMVGDRLIGTLELASRNRIAFDHEDMALLQILAGQLAIAIENVRLQQTQSERAAELNGLQQIASVMTSVRDPRQMYTQLTSRIALLADVEMCGVLLESPEQQALIAQPPFYGVPESIVAMYRISIAEGSIGAVLYQ</sequence>
<proteinExistence type="predicted"/>
<reference evidence="2 3" key="1">
    <citation type="submission" date="2017-11" db="EMBL/GenBank/DDBJ databases">
        <title>Evolution of Phototrophy in the Chloroflexi Phylum Driven by Horizontal Gene Transfer.</title>
        <authorList>
            <person name="Ward L.M."/>
            <person name="Hemp J."/>
            <person name="Shih P.M."/>
            <person name="Mcglynn S.E."/>
            <person name="Fischer W."/>
        </authorList>
    </citation>
    <scope>NUCLEOTIDE SEQUENCE [LARGE SCALE GENOMIC DNA]</scope>
    <source>
        <strain evidence="2">JP3_13</strain>
    </source>
</reference>
<dbReference type="Pfam" id="PF13185">
    <property type="entry name" value="GAF_2"/>
    <property type="match status" value="1"/>
</dbReference>
<name>A0A2M8P9R6_9CHLR</name>
<feature type="non-terminal residue" evidence="2">
    <location>
        <position position="175"/>
    </location>
</feature>
<feature type="domain" description="GAF" evidence="1">
    <location>
        <begin position="3"/>
        <end position="80"/>
    </location>
</feature>
<organism evidence="2 3">
    <name type="scientific">Candidatus Thermofonsia Clade 1 bacterium</name>
    <dbReference type="NCBI Taxonomy" id="2364210"/>
    <lineage>
        <taxon>Bacteria</taxon>
        <taxon>Bacillati</taxon>
        <taxon>Chloroflexota</taxon>
        <taxon>Candidatus Thermofontia</taxon>
        <taxon>Candidatus Thermofonsia Clade 1</taxon>
    </lineage>
</organism>
<dbReference type="Proteomes" id="UP000229681">
    <property type="component" value="Unassembled WGS sequence"/>
</dbReference>
<dbReference type="SUPFAM" id="SSF55781">
    <property type="entry name" value="GAF domain-like"/>
    <property type="match status" value="2"/>
</dbReference>
<feature type="non-terminal residue" evidence="2">
    <location>
        <position position="1"/>
    </location>
</feature>
<comment type="caution">
    <text evidence="2">The sequence shown here is derived from an EMBL/GenBank/DDBJ whole genome shotgun (WGS) entry which is preliminary data.</text>
</comment>
<dbReference type="InterPro" id="IPR003018">
    <property type="entry name" value="GAF"/>
</dbReference>